<feature type="domain" description="Protein FecR C-terminal" evidence="3">
    <location>
        <begin position="228"/>
        <end position="291"/>
    </location>
</feature>
<dbReference type="PIRSF" id="PIRSF018266">
    <property type="entry name" value="FecR"/>
    <property type="match status" value="1"/>
</dbReference>
<dbReference type="AlphaFoldDB" id="A0A1G6G489"/>
<keyword evidence="1" id="KW-0472">Membrane</keyword>
<feature type="domain" description="FecR protein" evidence="2">
    <location>
        <begin position="89"/>
        <end position="184"/>
    </location>
</feature>
<protein>
    <submittedName>
        <fullName evidence="4">FecR family protein</fullName>
    </submittedName>
</protein>
<dbReference type="InterPro" id="IPR032508">
    <property type="entry name" value="FecR_C"/>
</dbReference>
<dbReference type="FunFam" id="2.60.120.1440:FF:000001">
    <property type="entry name" value="Putative anti-sigma factor"/>
    <property type="match status" value="1"/>
</dbReference>
<dbReference type="GO" id="GO:0016989">
    <property type="term" value="F:sigma factor antagonist activity"/>
    <property type="evidence" value="ECO:0007669"/>
    <property type="project" value="TreeGrafter"/>
</dbReference>
<proteinExistence type="predicted"/>
<evidence type="ECO:0000259" key="3">
    <source>
        <dbReference type="Pfam" id="PF16344"/>
    </source>
</evidence>
<sequence length="310" mass="35929">MKENMENMSPESLLRKAQALGDDIKEMESIDVLGAYYQAQAKIKTNRRKNMYNQLMRYAAFLTIPLFLSSLVLGYLYFSGTETDEKYAEVVTATGSVIRYELPDHSVVWLNAGSTLRYPTTFKKDNRLVELKGEAYFEVQADKDRPFYVNTPNGLSVYVYGTKFNVAAYEDDNYIETVLEKGKVNVITPNQETIVLAPGEQLLYDKQSQKSKKNKVDVYGKIAWKDGKLIFRNASLEEILKRLERHFNVEIQFNNRSGKEYKYRATFRTETLSQILDYLVRSADLKWKIEEPQQQADDTLSKTKIRVDLY</sequence>
<dbReference type="Proteomes" id="UP000183670">
    <property type="component" value="Unassembled WGS sequence"/>
</dbReference>
<reference evidence="4 5" key="1">
    <citation type="submission" date="2016-10" db="EMBL/GenBank/DDBJ databases">
        <authorList>
            <person name="de Groot N.N."/>
        </authorList>
    </citation>
    <scope>NUCLEOTIDE SEQUENCE [LARGE SCALE GENOMIC DNA]</scope>
    <source>
        <strain evidence="4 5">NLAE-zl-C500</strain>
    </source>
</reference>
<evidence type="ECO:0000259" key="2">
    <source>
        <dbReference type="Pfam" id="PF04773"/>
    </source>
</evidence>
<evidence type="ECO:0000256" key="1">
    <source>
        <dbReference type="SAM" id="Phobius"/>
    </source>
</evidence>
<dbReference type="PANTHER" id="PTHR30273">
    <property type="entry name" value="PERIPLASMIC SIGNAL SENSOR AND SIGMA FACTOR ACTIVATOR FECR-RELATED"/>
    <property type="match status" value="1"/>
</dbReference>
<keyword evidence="1" id="KW-0812">Transmembrane</keyword>
<dbReference type="InterPro" id="IPR012373">
    <property type="entry name" value="Ferrdict_sens_TM"/>
</dbReference>
<keyword evidence="1" id="KW-1133">Transmembrane helix</keyword>
<dbReference type="Gene3D" id="2.60.120.1440">
    <property type="match status" value="1"/>
</dbReference>
<organism evidence="4 5">
    <name type="scientific">Bacteroides ovatus</name>
    <dbReference type="NCBI Taxonomy" id="28116"/>
    <lineage>
        <taxon>Bacteria</taxon>
        <taxon>Pseudomonadati</taxon>
        <taxon>Bacteroidota</taxon>
        <taxon>Bacteroidia</taxon>
        <taxon>Bacteroidales</taxon>
        <taxon>Bacteroidaceae</taxon>
        <taxon>Bacteroides</taxon>
    </lineage>
</organism>
<dbReference type="Pfam" id="PF16344">
    <property type="entry name" value="FecR_C"/>
    <property type="match status" value="1"/>
</dbReference>
<gene>
    <name evidence="4" type="ORF">SAMN05192581_101347</name>
</gene>
<name>A0A1G6G489_BACOV</name>
<evidence type="ECO:0000313" key="5">
    <source>
        <dbReference type="Proteomes" id="UP000183670"/>
    </source>
</evidence>
<dbReference type="PANTHER" id="PTHR30273:SF2">
    <property type="entry name" value="PROTEIN FECR"/>
    <property type="match status" value="1"/>
</dbReference>
<feature type="transmembrane region" description="Helical" evidence="1">
    <location>
        <begin position="55"/>
        <end position="78"/>
    </location>
</feature>
<evidence type="ECO:0000313" key="4">
    <source>
        <dbReference type="EMBL" id="SDB76817.1"/>
    </source>
</evidence>
<dbReference type="InterPro" id="IPR006860">
    <property type="entry name" value="FecR"/>
</dbReference>
<dbReference type="EMBL" id="FMYE01000013">
    <property type="protein sequence ID" value="SDB76817.1"/>
    <property type="molecule type" value="Genomic_DNA"/>
</dbReference>
<accession>A0A1G6G489</accession>
<dbReference type="Pfam" id="PF04773">
    <property type="entry name" value="FecR"/>
    <property type="match status" value="1"/>
</dbReference>
<dbReference type="Gene3D" id="3.55.50.30">
    <property type="match status" value="1"/>
</dbReference>